<dbReference type="EMBL" id="CM026422">
    <property type="protein sequence ID" value="KAG0587767.1"/>
    <property type="molecule type" value="Genomic_DNA"/>
</dbReference>
<reference evidence="1" key="1">
    <citation type="submission" date="2020-06" db="EMBL/GenBank/DDBJ databases">
        <title>WGS assembly of Ceratodon purpureus strain R40.</title>
        <authorList>
            <person name="Carey S.B."/>
            <person name="Jenkins J."/>
            <person name="Shu S."/>
            <person name="Lovell J.T."/>
            <person name="Sreedasyam A."/>
            <person name="Maumus F."/>
            <person name="Tiley G.P."/>
            <person name="Fernandez-Pozo N."/>
            <person name="Barry K."/>
            <person name="Chen C."/>
            <person name="Wang M."/>
            <person name="Lipzen A."/>
            <person name="Daum C."/>
            <person name="Saski C.A."/>
            <person name="Payton A.C."/>
            <person name="Mcbreen J.C."/>
            <person name="Conrad R.E."/>
            <person name="Kollar L.M."/>
            <person name="Olsson S."/>
            <person name="Huttunen S."/>
            <person name="Landis J.B."/>
            <person name="Wickett N.J."/>
            <person name="Johnson M.G."/>
            <person name="Rensing S.A."/>
            <person name="Grimwood J."/>
            <person name="Schmutz J."/>
            <person name="Mcdaniel S.F."/>
        </authorList>
    </citation>
    <scope>NUCLEOTIDE SEQUENCE</scope>
    <source>
        <strain evidence="1">R40</strain>
    </source>
</reference>
<accession>A0A8T0IX46</accession>
<evidence type="ECO:0000313" key="2">
    <source>
        <dbReference type="Proteomes" id="UP000822688"/>
    </source>
</evidence>
<organism evidence="1 2">
    <name type="scientific">Ceratodon purpureus</name>
    <name type="common">Fire moss</name>
    <name type="synonym">Dicranum purpureum</name>
    <dbReference type="NCBI Taxonomy" id="3225"/>
    <lineage>
        <taxon>Eukaryota</taxon>
        <taxon>Viridiplantae</taxon>
        <taxon>Streptophyta</taxon>
        <taxon>Embryophyta</taxon>
        <taxon>Bryophyta</taxon>
        <taxon>Bryophytina</taxon>
        <taxon>Bryopsida</taxon>
        <taxon>Dicranidae</taxon>
        <taxon>Pseudoditrichales</taxon>
        <taxon>Ditrichaceae</taxon>
        <taxon>Ceratodon</taxon>
    </lineage>
</organism>
<name>A0A8T0IX46_CERPU</name>
<keyword evidence="2" id="KW-1185">Reference proteome</keyword>
<dbReference type="AlphaFoldDB" id="A0A8T0IX46"/>
<evidence type="ECO:0000313" key="1">
    <source>
        <dbReference type="EMBL" id="KAG0587767.1"/>
    </source>
</evidence>
<protein>
    <submittedName>
        <fullName evidence="1">Uncharacterized protein</fullName>
    </submittedName>
</protein>
<proteinExistence type="predicted"/>
<sequence length="101" mass="11178">MTTNLLPFSIKLTAITANWGQMVTDLLGCVMSSEAMAPTCLNLLPKFGRPGPGRDEDGCVYVLVFVAMRIGSRRRVRERVSGSNVRVCGPRWYLGGNLQRF</sequence>
<comment type="caution">
    <text evidence="1">The sequence shown here is derived from an EMBL/GenBank/DDBJ whole genome shotgun (WGS) entry which is preliminary data.</text>
</comment>
<dbReference type="Proteomes" id="UP000822688">
    <property type="component" value="Chromosome 2"/>
</dbReference>
<gene>
    <name evidence="1" type="ORF">KC19_2G189600</name>
</gene>